<dbReference type="Gene3D" id="2.60.40.200">
    <property type="entry name" value="Superoxide dismutase, copper/zinc binding domain"/>
    <property type="match status" value="1"/>
</dbReference>
<dbReference type="Proteomes" id="UP000030106">
    <property type="component" value="Unassembled WGS sequence"/>
</dbReference>
<dbReference type="InterPro" id="IPR001424">
    <property type="entry name" value="SOD_Cu_Zn_dom"/>
</dbReference>
<keyword evidence="1" id="KW-0732">Signal</keyword>
<dbReference type="PANTHER" id="PTHR35567">
    <property type="entry name" value="MALATE DEHYDROGENASE (AFU_ORTHOLOGUE AFUA_2G13800)"/>
    <property type="match status" value="1"/>
</dbReference>
<sequence>MNKLKTLKLALGITALTCTGLAQAATVAMNTVDANGTSTPAGTIEYHATQYGVVFTPNLKGLPPGIHGFHVHTNPNCGPGMQDGKMVAGLAAGGHLDPAHTGKHEGPWGNGHLGDLPALYVDSDGTATYPVLAPRLRMSDLKGHSLMIHAGGDNHSDHPAMLGGGGAREHLQTELYARGVQIYRCAAADAEAKTGSWVFQAPEADLFSDKGLKHLVGKHFDGPHWQATDGSVVAGTLSATRPSKDTGSIPWLLLTGTSDAQPGLFANVSSIQRVDTRGGVTGPTVCDPATFGATLKVPYTATYKFYTK</sequence>
<dbReference type="SUPFAM" id="SSF49329">
    <property type="entry name" value="Cu,Zn superoxide dismutase-like"/>
    <property type="match status" value="1"/>
</dbReference>
<dbReference type="InterPro" id="IPR036423">
    <property type="entry name" value="SOD-like_Cu/Zn_dom_sf"/>
</dbReference>
<accession>A0A0A2W0Q5</accession>
<dbReference type="NCBIfam" id="NF007628">
    <property type="entry name" value="PRK10290.1"/>
    <property type="match status" value="1"/>
</dbReference>
<feature type="chain" id="PRO_5002006935" evidence="1">
    <location>
        <begin position="25"/>
        <end position="308"/>
    </location>
</feature>
<feature type="signal peptide" evidence="1">
    <location>
        <begin position="1"/>
        <end position="24"/>
    </location>
</feature>
<dbReference type="GO" id="GO:0046872">
    <property type="term" value="F:metal ion binding"/>
    <property type="evidence" value="ECO:0007669"/>
    <property type="project" value="InterPro"/>
</dbReference>
<dbReference type="Pfam" id="PF00080">
    <property type="entry name" value="Sod_Cu"/>
    <property type="match status" value="1"/>
</dbReference>
<comment type="caution">
    <text evidence="3">The sequence shown here is derived from an EMBL/GenBank/DDBJ whole genome shotgun (WGS) entry which is preliminary data.</text>
</comment>
<reference evidence="3 4" key="1">
    <citation type="submission" date="2012-10" db="EMBL/GenBank/DDBJ databases">
        <title>Genome sequencing and analysis of entomopathogenic fungi Beauveria bassiana D1-5.</title>
        <authorList>
            <person name="Li Q."/>
            <person name="Wang L."/>
            <person name="Zhang Z."/>
            <person name="Wang Q."/>
            <person name="Ren J."/>
            <person name="Wang M."/>
            <person name="Xu W."/>
            <person name="Wang J."/>
            <person name="Lu Y."/>
            <person name="Du Q."/>
            <person name="Sun Z."/>
        </authorList>
    </citation>
    <scope>NUCLEOTIDE SEQUENCE [LARGE SCALE GENOMIC DNA]</scope>
    <source>
        <strain evidence="3 4">D1-5</strain>
    </source>
</reference>
<dbReference type="EMBL" id="ANFO01000039">
    <property type="protein sequence ID" value="KGQ13498.1"/>
    <property type="molecule type" value="Genomic_DNA"/>
</dbReference>
<evidence type="ECO:0000313" key="4">
    <source>
        <dbReference type="Proteomes" id="UP000030106"/>
    </source>
</evidence>
<evidence type="ECO:0000259" key="2">
    <source>
        <dbReference type="Pfam" id="PF00080"/>
    </source>
</evidence>
<dbReference type="PANTHER" id="PTHR35567:SF1">
    <property type="entry name" value="CONSERVED FUNGAL PROTEIN (AFU_ORTHOLOGUE AFUA_1G14230)"/>
    <property type="match status" value="1"/>
</dbReference>
<gene>
    <name evidence="3" type="ORF">BBAD15_g680</name>
</gene>
<dbReference type="AlphaFoldDB" id="A0A0A2W0Q5"/>
<dbReference type="HOGENOM" id="CLU_903111_0_0_1"/>
<dbReference type="GO" id="GO:0006801">
    <property type="term" value="P:superoxide metabolic process"/>
    <property type="evidence" value="ECO:0007669"/>
    <property type="project" value="InterPro"/>
</dbReference>
<dbReference type="CDD" id="cd00305">
    <property type="entry name" value="Cu-Zn_Superoxide_Dismutase"/>
    <property type="match status" value="1"/>
</dbReference>
<dbReference type="STRING" id="1245745.A0A0A2W0Q5"/>
<organism evidence="3 4">
    <name type="scientific">Beauveria bassiana D1-5</name>
    <dbReference type="NCBI Taxonomy" id="1245745"/>
    <lineage>
        <taxon>Eukaryota</taxon>
        <taxon>Fungi</taxon>
        <taxon>Dikarya</taxon>
        <taxon>Ascomycota</taxon>
        <taxon>Pezizomycotina</taxon>
        <taxon>Sordariomycetes</taxon>
        <taxon>Hypocreomycetidae</taxon>
        <taxon>Hypocreales</taxon>
        <taxon>Cordycipitaceae</taxon>
        <taxon>Beauveria</taxon>
    </lineage>
</organism>
<protein>
    <submittedName>
        <fullName evidence="3">Superoxide dismutase [Cu-Zn] 1</fullName>
    </submittedName>
</protein>
<feature type="domain" description="Superoxide dismutase copper/zinc binding" evidence="2">
    <location>
        <begin position="42"/>
        <end position="168"/>
    </location>
</feature>
<name>A0A0A2W0Q5_BEABA</name>
<evidence type="ECO:0000256" key="1">
    <source>
        <dbReference type="SAM" id="SignalP"/>
    </source>
</evidence>
<proteinExistence type="predicted"/>
<evidence type="ECO:0000313" key="3">
    <source>
        <dbReference type="EMBL" id="KGQ13498.1"/>
    </source>
</evidence>